<dbReference type="PANTHER" id="PTHR43105:SF9">
    <property type="entry name" value="NADPH-FE(3+) OXIDOREDUCTASE SUBUNIT ALPHA"/>
    <property type="match status" value="1"/>
</dbReference>
<keyword evidence="5" id="KW-0411">Iron-sulfur</keyword>
<dbReference type="Gene3D" id="3.40.228.10">
    <property type="entry name" value="Dimethylsulfoxide Reductase, domain 2"/>
    <property type="match status" value="1"/>
</dbReference>
<proteinExistence type="predicted"/>
<evidence type="ECO:0000256" key="3">
    <source>
        <dbReference type="ARBA" id="ARBA00023002"/>
    </source>
</evidence>
<sequence length="735" mass="78687">MSDRTAGSYRICPLCEAACGLRIEHAGGLVTRIRGAEDDPFSRGYLCPKAVALKDLHEDPDRLRRPLVKRGGVFVEVGWEEALEEVEAQLLNTLRLYGPDSVAAVIGNPAVHRMGLLAYFPRLVRAIGTANVFSASTLDQMPKQLSSALMFGHWFSVAVPDVDRCDFLLMLGGNPLASNGSMWTVPDVKTRLKDLQARGGKLVVVDPRRTETAALANQHLALRPGSDAYLLLALAATLFEEGLVKPGRLSEHLNGLDDLCAFVAPYPPERVAARCGLEAATIRQLARDLAAAPRAAVYGRLGTCTQRFGSVNSWLVDALNILTGNLDREGGAMFPKAAGFAANTLPGPAKGVRMGRRKSRVSGAPEVYGELPITCLREEIATPGPGQVRALISVASNPVLSCPGGAALDEALGQLDFMLSLDVYVNETTRHADVILPSLSPLQTPHYDIAFSQLSIRNHARWSEALLPADEPDDWEYLLRLTALVQGRNWRAPVAELDDAMLAEELARSLPEAFRAPVRAALGDAPGPARLVDLALRLGPYGDQFGRQPGGLNLDQVRAAPAGIDLGALQPRVPELLRTPSGRIELAPPEFLAEAPALAAALDEPAPELVLIGRRDLRSNNSWMHNLPLLAKGPERCTLQMHPADASQRGLSDGALVRIEGPGGQVQARLELSDTLRPGVVSLPHGWGHDQPDTRLRVASERPGANLNALVSDGQRDPLSGNAVLSGVAVTVAVA</sequence>
<dbReference type="InterPro" id="IPR006657">
    <property type="entry name" value="MoPterin_dinucl-bd_dom"/>
</dbReference>
<dbReference type="PANTHER" id="PTHR43105">
    <property type="entry name" value="RESPIRATORY NITRATE REDUCTASE"/>
    <property type="match status" value="1"/>
</dbReference>
<keyword evidence="4" id="KW-0408">Iron</keyword>
<dbReference type="Pfam" id="PF00384">
    <property type="entry name" value="Molybdopterin"/>
    <property type="match status" value="1"/>
</dbReference>
<accession>A0A931J0W2</accession>
<evidence type="ECO:0000256" key="2">
    <source>
        <dbReference type="ARBA" id="ARBA00022723"/>
    </source>
</evidence>
<keyword evidence="8" id="KW-1185">Reference proteome</keyword>
<protein>
    <submittedName>
        <fullName evidence="7">Molybdopterin-dependent oxidoreductase</fullName>
    </submittedName>
</protein>
<name>A0A931J0W2_9BURK</name>
<dbReference type="Pfam" id="PF01568">
    <property type="entry name" value="Molydop_binding"/>
    <property type="match status" value="1"/>
</dbReference>
<evidence type="ECO:0000313" key="7">
    <source>
        <dbReference type="EMBL" id="MBH9576085.1"/>
    </source>
</evidence>
<dbReference type="AlphaFoldDB" id="A0A931J0W2"/>
<dbReference type="EMBL" id="JAEDAK010000002">
    <property type="protein sequence ID" value="MBH9576085.1"/>
    <property type="molecule type" value="Genomic_DNA"/>
</dbReference>
<keyword evidence="2" id="KW-0479">Metal-binding</keyword>
<dbReference type="InterPro" id="IPR050123">
    <property type="entry name" value="Prok_molybdopt-oxidoreductase"/>
</dbReference>
<organism evidence="7 8">
    <name type="scientific">Inhella proteolytica</name>
    <dbReference type="NCBI Taxonomy" id="2795029"/>
    <lineage>
        <taxon>Bacteria</taxon>
        <taxon>Pseudomonadati</taxon>
        <taxon>Pseudomonadota</taxon>
        <taxon>Betaproteobacteria</taxon>
        <taxon>Burkholderiales</taxon>
        <taxon>Sphaerotilaceae</taxon>
        <taxon>Inhella</taxon>
    </lineage>
</organism>
<dbReference type="GO" id="GO:1990204">
    <property type="term" value="C:oxidoreductase complex"/>
    <property type="evidence" value="ECO:0007669"/>
    <property type="project" value="UniProtKB-ARBA"/>
</dbReference>
<dbReference type="RefSeq" id="WP_198109696.1">
    <property type="nucleotide sequence ID" value="NZ_JAEDAK010000002.1"/>
</dbReference>
<dbReference type="Proteomes" id="UP000613266">
    <property type="component" value="Unassembled WGS sequence"/>
</dbReference>
<keyword evidence="3" id="KW-0560">Oxidoreductase</keyword>
<dbReference type="Gene3D" id="2.20.25.90">
    <property type="entry name" value="ADC-like domains"/>
    <property type="match status" value="1"/>
</dbReference>
<comment type="caution">
    <text evidence="7">The sequence shown here is derived from an EMBL/GenBank/DDBJ whole genome shotgun (WGS) entry which is preliminary data.</text>
</comment>
<dbReference type="PROSITE" id="PS51669">
    <property type="entry name" value="4FE4S_MOW_BIS_MGD"/>
    <property type="match status" value="1"/>
</dbReference>
<evidence type="ECO:0000256" key="4">
    <source>
        <dbReference type="ARBA" id="ARBA00023004"/>
    </source>
</evidence>
<evidence type="ECO:0000259" key="6">
    <source>
        <dbReference type="PROSITE" id="PS51669"/>
    </source>
</evidence>
<evidence type="ECO:0000256" key="1">
    <source>
        <dbReference type="ARBA" id="ARBA00022485"/>
    </source>
</evidence>
<dbReference type="Gene3D" id="3.40.50.740">
    <property type="match status" value="1"/>
</dbReference>
<dbReference type="Pfam" id="PF04879">
    <property type="entry name" value="Molybdop_Fe4S4"/>
    <property type="match status" value="1"/>
</dbReference>
<dbReference type="Gene3D" id="2.40.40.20">
    <property type="match status" value="1"/>
</dbReference>
<dbReference type="GO" id="GO:0016491">
    <property type="term" value="F:oxidoreductase activity"/>
    <property type="evidence" value="ECO:0007669"/>
    <property type="project" value="UniProtKB-KW"/>
</dbReference>
<feature type="domain" description="4Fe-4S Mo/W bis-MGD-type" evidence="6">
    <location>
        <begin position="5"/>
        <end position="61"/>
    </location>
</feature>
<dbReference type="SUPFAM" id="SSF50692">
    <property type="entry name" value="ADC-like"/>
    <property type="match status" value="1"/>
</dbReference>
<dbReference type="InterPro" id="IPR009010">
    <property type="entry name" value="Asp_de-COase-like_dom_sf"/>
</dbReference>
<dbReference type="SMART" id="SM00926">
    <property type="entry name" value="Molybdop_Fe4S4"/>
    <property type="match status" value="1"/>
</dbReference>
<gene>
    <name evidence="7" type="ORF">I7X39_04115</name>
</gene>
<dbReference type="GO" id="GO:0046872">
    <property type="term" value="F:metal ion binding"/>
    <property type="evidence" value="ECO:0007669"/>
    <property type="project" value="UniProtKB-KW"/>
</dbReference>
<dbReference type="InterPro" id="IPR006963">
    <property type="entry name" value="Mopterin_OxRdtase_4Fe-4S_dom"/>
</dbReference>
<dbReference type="SUPFAM" id="SSF53706">
    <property type="entry name" value="Formate dehydrogenase/DMSO reductase, domains 1-3"/>
    <property type="match status" value="1"/>
</dbReference>
<evidence type="ECO:0000256" key="5">
    <source>
        <dbReference type="ARBA" id="ARBA00023014"/>
    </source>
</evidence>
<dbReference type="GO" id="GO:0016020">
    <property type="term" value="C:membrane"/>
    <property type="evidence" value="ECO:0007669"/>
    <property type="project" value="TreeGrafter"/>
</dbReference>
<dbReference type="GO" id="GO:0045333">
    <property type="term" value="P:cellular respiration"/>
    <property type="evidence" value="ECO:0007669"/>
    <property type="project" value="UniProtKB-ARBA"/>
</dbReference>
<evidence type="ECO:0000313" key="8">
    <source>
        <dbReference type="Proteomes" id="UP000613266"/>
    </source>
</evidence>
<dbReference type="GO" id="GO:0051539">
    <property type="term" value="F:4 iron, 4 sulfur cluster binding"/>
    <property type="evidence" value="ECO:0007669"/>
    <property type="project" value="UniProtKB-KW"/>
</dbReference>
<reference evidence="7" key="1">
    <citation type="submission" date="2020-12" db="EMBL/GenBank/DDBJ databases">
        <title>The genome sequence of Inhella sp. 1Y17.</title>
        <authorList>
            <person name="Liu Y."/>
        </authorList>
    </citation>
    <scope>NUCLEOTIDE SEQUENCE</scope>
    <source>
        <strain evidence="7">1Y17</strain>
    </source>
</reference>
<dbReference type="GO" id="GO:0043546">
    <property type="term" value="F:molybdopterin cofactor binding"/>
    <property type="evidence" value="ECO:0007669"/>
    <property type="project" value="InterPro"/>
</dbReference>
<keyword evidence="1" id="KW-0004">4Fe-4S</keyword>
<dbReference type="InterPro" id="IPR006656">
    <property type="entry name" value="Mopterin_OxRdtase"/>
</dbReference>